<sequence length="89" mass="10132">MGNNESICEGQVISYNAVETKRKSKRATELIDRIKVIDRLHSISPSENLYKERISLQTGFDSLTNDQKDINAQFQSFYENLYTAGAISK</sequence>
<reference evidence="1 2" key="1">
    <citation type="submission" date="2020-03" db="EMBL/GenBank/DDBJ databases">
        <title>Dissostichus mawsoni Genome sequencing and assembly.</title>
        <authorList>
            <person name="Park H."/>
        </authorList>
    </citation>
    <scope>NUCLEOTIDE SEQUENCE [LARGE SCALE GENOMIC DNA]</scope>
    <source>
        <strain evidence="1">DM0001</strain>
        <tissue evidence="1">Muscle</tissue>
    </source>
</reference>
<accession>A0A7J5YQA7</accession>
<protein>
    <submittedName>
        <fullName evidence="1">Uncharacterized protein</fullName>
    </submittedName>
</protein>
<dbReference type="Proteomes" id="UP000518266">
    <property type="component" value="Unassembled WGS sequence"/>
</dbReference>
<evidence type="ECO:0000313" key="1">
    <source>
        <dbReference type="EMBL" id="KAF3851752.1"/>
    </source>
</evidence>
<keyword evidence="2" id="KW-1185">Reference proteome</keyword>
<proteinExistence type="predicted"/>
<dbReference type="AlphaFoldDB" id="A0A7J5YQA7"/>
<gene>
    <name evidence="1" type="ORF">F7725_005107</name>
</gene>
<evidence type="ECO:0000313" key="2">
    <source>
        <dbReference type="Proteomes" id="UP000518266"/>
    </source>
</evidence>
<name>A0A7J5YQA7_DISMA</name>
<comment type="caution">
    <text evidence="1">The sequence shown here is derived from an EMBL/GenBank/DDBJ whole genome shotgun (WGS) entry which is preliminary data.</text>
</comment>
<dbReference type="EMBL" id="JAAKFY010000009">
    <property type="protein sequence ID" value="KAF3851752.1"/>
    <property type="molecule type" value="Genomic_DNA"/>
</dbReference>
<organism evidence="1 2">
    <name type="scientific">Dissostichus mawsoni</name>
    <name type="common">Antarctic cod</name>
    <dbReference type="NCBI Taxonomy" id="36200"/>
    <lineage>
        <taxon>Eukaryota</taxon>
        <taxon>Metazoa</taxon>
        <taxon>Chordata</taxon>
        <taxon>Craniata</taxon>
        <taxon>Vertebrata</taxon>
        <taxon>Euteleostomi</taxon>
        <taxon>Actinopterygii</taxon>
        <taxon>Neopterygii</taxon>
        <taxon>Teleostei</taxon>
        <taxon>Neoteleostei</taxon>
        <taxon>Acanthomorphata</taxon>
        <taxon>Eupercaria</taxon>
        <taxon>Perciformes</taxon>
        <taxon>Notothenioidei</taxon>
        <taxon>Nototheniidae</taxon>
        <taxon>Dissostichus</taxon>
    </lineage>
</organism>